<evidence type="ECO:0000256" key="2">
    <source>
        <dbReference type="SAM" id="Phobius"/>
    </source>
</evidence>
<keyword evidence="2" id="KW-1133">Transmembrane helix</keyword>
<dbReference type="STRING" id="104259.A0A0F7VJN6"/>
<evidence type="ECO:0000313" key="4">
    <source>
        <dbReference type="EMBL" id="CEO60212.1"/>
    </source>
</evidence>
<feature type="region of interest" description="Disordered" evidence="1">
    <location>
        <begin position="231"/>
        <end position="256"/>
    </location>
</feature>
<name>A0A0F7VJN6_PENBI</name>
<feature type="transmembrane region" description="Helical" evidence="2">
    <location>
        <begin position="180"/>
        <end position="202"/>
    </location>
</feature>
<sequence length="256" mass="27332">MRLITLLSSLLFLSAVSASTCYWPSGKAAADTWLQCPDSKHCCAEGEACLSNGLCVAGTYMTVYRGACTDKSWPISECPRVCYEEITDGWANLYPCPSNDNEVFTCGTSGWASHVCEQQLGNYTWVGSNVTVAQLGVTTSSTASSSTTTSASSGSTETTIVTSSCTASAVGNDATMKTGLGVGLGLGIPLLLAAAGMLWFYVNTRRRIQSLQRRLNEQGAVHLAPRGQHARLPLQELDTGKQNWPEIQSTHRSELS</sequence>
<keyword evidence="5" id="KW-1185">Reference proteome</keyword>
<keyword evidence="3" id="KW-0732">Signal</keyword>
<evidence type="ECO:0000256" key="1">
    <source>
        <dbReference type="SAM" id="MobiDB-lite"/>
    </source>
</evidence>
<dbReference type="OrthoDB" id="5215637at2759"/>
<dbReference type="EMBL" id="CDHK01000004">
    <property type="protein sequence ID" value="CEO60212.1"/>
    <property type="molecule type" value="Genomic_DNA"/>
</dbReference>
<dbReference type="Proteomes" id="UP000042958">
    <property type="component" value="Unassembled WGS sequence"/>
</dbReference>
<feature type="chain" id="PRO_5002524176" evidence="3">
    <location>
        <begin position="19"/>
        <end position="256"/>
    </location>
</feature>
<keyword evidence="2" id="KW-0812">Transmembrane</keyword>
<evidence type="ECO:0000313" key="5">
    <source>
        <dbReference type="Proteomes" id="UP000042958"/>
    </source>
</evidence>
<evidence type="ECO:0000256" key="3">
    <source>
        <dbReference type="SAM" id="SignalP"/>
    </source>
</evidence>
<accession>A0A0F7VJN6</accession>
<proteinExistence type="predicted"/>
<gene>
    <name evidence="4" type="ORF">PMG11_04850</name>
</gene>
<reference evidence="5" key="1">
    <citation type="journal article" date="2015" name="Genome Announc.">
        <title>Draft genome sequence of the fungus Penicillium brasilianum MG11.</title>
        <authorList>
            <person name="Horn F."/>
            <person name="Linde J."/>
            <person name="Mattern D.J."/>
            <person name="Walther G."/>
            <person name="Guthke R."/>
            <person name="Brakhage A.A."/>
            <person name="Valiante V."/>
        </authorList>
    </citation>
    <scope>NUCLEOTIDE SEQUENCE [LARGE SCALE GENOMIC DNA]</scope>
    <source>
        <strain evidence="5">MG11</strain>
    </source>
</reference>
<organism evidence="4 5">
    <name type="scientific">Penicillium brasilianum</name>
    <dbReference type="NCBI Taxonomy" id="104259"/>
    <lineage>
        <taxon>Eukaryota</taxon>
        <taxon>Fungi</taxon>
        <taxon>Dikarya</taxon>
        <taxon>Ascomycota</taxon>
        <taxon>Pezizomycotina</taxon>
        <taxon>Eurotiomycetes</taxon>
        <taxon>Eurotiomycetidae</taxon>
        <taxon>Eurotiales</taxon>
        <taxon>Aspergillaceae</taxon>
        <taxon>Penicillium</taxon>
    </lineage>
</organism>
<keyword evidence="2" id="KW-0472">Membrane</keyword>
<protein>
    <submittedName>
        <fullName evidence="4">Uncharacterized protein</fullName>
    </submittedName>
</protein>
<dbReference type="AlphaFoldDB" id="A0A0F7VJN6"/>
<feature type="signal peptide" evidence="3">
    <location>
        <begin position="1"/>
        <end position="18"/>
    </location>
</feature>